<evidence type="ECO:0000313" key="2">
    <source>
        <dbReference type="Proteomes" id="UP000828941"/>
    </source>
</evidence>
<proteinExistence type="predicted"/>
<sequence length="167" mass="18083">MKTALLALSLSLFAFAIIVDAIHDTDGDPVLNGAGRYHILPVFRGNGGGLTLARAGNETCPRTVVQAHSQLSNGLPDIAEDSSVGGGSVEVAGNERFLGKFKIKEQFQVSESGYKLVYCPRWSYTCKDLGIAIDENKNRRLVARDGNPLFVQFKKAGQISQEWSIIA</sequence>
<dbReference type="Proteomes" id="UP000828941">
    <property type="component" value="Chromosome 3"/>
</dbReference>
<organism evidence="1 2">
    <name type="scientific">Bauhinia variegata</name>
    <name type="common">Purple orchid tree</name>
    <name type="synonym">Phanera variegata</name>
    <dbReference type="NCBI Taxonomy" id="167791"/>
    <lineage>
        <taxon>Eukaryota</taxon>
        <taxon>Viridiplantae</taxon>
        <taxon>Streptophyta</taxon>
        <taxon>Embryophyta</taxon>
        <taxon>Tracheophyta</taxon>
        <taxon>Spermatophyta</taxon>
        <taxon>Magnoliopsida</taxon>
        <taxon>eudicotyledons</taxon>
        <taxon>Gunneridae</taxon>
        <taxon>Pentapetalae</taxon>
        <taxon>rosids</taxon>
        <taxon>fabids</taxon>
        <taxon>Fabales</taxon>
        <taxon>Fabaceae</taxon>
        <taxon>Cercidoideae</taxon>
        <taxon>Cercideae</taxon>
        <taxon>Bauhiniinae</taxon>
        <taxon>Bauhinia</taxon>
    </lineage>
</organism>
<dbReference type="EMBL" id="CM039428">
    <property type="protein sequence ID" value="KAI4352002.1"/>
    <property type="molecule type" value="Genomic_DNA"/>
</dbReference>
<protein>
    <submittedName>
        <fullName evidence="1">Uncharacterized protein</fullName>
    </submittedName>
</protein>
<evidence type="ECO:0000313" key="1">
    <source>
        <dbReference type="EMBL" id="KAI4352002.1"/>
    </source>
</evidence>
<name>A0ACB9PTE7_BAUVA</name>
<gene>
    <name evidence="1" type="ORF">L6164_006295</name>
</gene>
<comment type="caution">
    <text evidence="1">The sequence shown here is derived from an EMBL/GenBank/DDBJ whole genome shotgun (WGS) entry which is preliminary data.</text>
</comment>
<accession>A0ACB9PTE7</accession>
<reference evidence="1 2" key="1">
    <citation type="journal article" date="2022" name="DNA Res.">
        <title>Chromosomal-level genome assembly of the orchid tree Bauhinia variegata (Leguminosae; Cercidoideae) supports the allotetraploid origin hypothesis of Bauhinia.</title>
        <authorList>
            <person name="Zhong Y."/>
            <person name="Chen Y."/>
            <person name="Zheng D."/>
            <person name="Pang J."/>
            <person name="Liu Y."/>
            <person name="Luo S."/>
            <person name="Meng S."/>
            <person name="Qian L."/>
            <person name="Wei D."/>
            <person name="Dai S."/>
            <person name="Zhou R."/>
        </authorList>
    </citation>
    <scope>NUCLEOTIDE SEQUENCE [LARGE SCALE GENOMIC DNA]</scope>
    <source>
        <strain evidence="1">BV-YZ2020</strain>
    </source>
</reference>
<keyword evidence="2" id="KW-1185">Reference proteome</keyword>